<name>A0A9P1FQQ0_9DINO</name>
<feature type="region of interest" description="Disordered" evidence="1">
    <location>
        <begin position="380"/>
        <end position="424"/>
    </location>
</feature>
<comment type="caution">
    <text evidence="2">The sequence shown here is derived from an EMBL/GenBank/DDBJ whole genome shotgun (WGS) entry which is preliminary data.</text>
</comment>
<protein>
    <submittedName>
        <fullName evidence="3">ATP-dependent DNA helicase</fullName>
    </submittedName>
</protein>
<dbReference type="Proteomes" id="UP001152797">
    <property type="component" value="Unassembled WGS sequence"/>
</dbReference>
<accession>A0A9P1FQQ0</accession>
<evidence type="ECO:0000313" key="3">
    <source>
        <dbReference type="EMBL" id="CAL4772185.1"/>
    </source>
</evidence>
<reference evidence="2" key="1">
    <citation type="submission" date="2022-10" db="EMBL/GenBank/DDBJ databases">
        <authorList>
            <person name="Chen Y."/>
            <person name="Dougan E. K."/>
            <person name="Chan C."/>
            <person name="Rhodes N."/>
            <person name="Thang M."/>
        </authorList>
    </citation>
    <scope>NUCLEOTIDE SEQUENCE</scope>
</reference>
<evidence type="ECO:0000313" key="2">
    <source>
        <dbReference type="EMBL" id="CAI3984873.1"/>
    </source>
</evidence>
<keyword evidence="3" id="KW-0378">Hydrolase</keyword>
<dbReference type="EMBL" id="CAMXCT030000929">
    <property type="protein sequence ID" value="CAL4772185.1"/>
    <property type="molecule type" value="Genomic_DNA"/>
</dbReference>
<feature type="region of interest" description="Disordered" evidence="1">
    <location>
        <begin position="241"/>
        <end position="282"/>
    </location>
</feature>
<keyword evidence="3" id="KW-0347">Helicase</keyword>
<keyword evidence="3" id="KW-0067">ATP-binding</keyword>
<sequence>MSNAAALQALEDAGLRLQRAHSFRMNNCLIDSIILCLCNSGHLPSTLPANMVARCQLTVQCRDALAKTLGAVRQPNAIGQFPYLDAARDGPAVVKYLFEEFKVIPLPPLVLCVHDRFADSFEASFFNRVQMPWSAVTESDRTTELHIFNYTDHRGQSYHFDSLKLKPAAARNVDARARKGTCAQKSSGTILLTKADRDDAQGETAKPEAEVREADTAEQPNMAARSIESEILGADQKAVDVSKLKEETSGSKGARVRSRTPPHGRPAGAAASVPDLTPEQCASDDEGPAMCVAIGGAYNSQREVQNLLQAFFRGRCENITIYPTDAQEVIAAWNDPVRLRQKLLVLLQAGLTYADAGEAAAERLRQQWAAYYLACTQGPTRKRDAEGGWRLESAQESPRPDAAPPRKRLRGKTTVPIAPDASPTTATLMENSEPALQGDEYLLKVWETRHGNPDPRAALDDKLANLIQVHLRRRPLLPIWLESDTSEFGYDTRNFFCSFKNCDFETDCENTFEEHLQDVHSEALHLDFSPSTQKRRVLSTYRRALTAACQQQAPCAHRAIDRRCLRQYRIALGEDRVGAGICFVCARRFPYSHGMEATDEIQWKSLLDRTATNLLGLPLDDARVVLGYDAYWSQYGVQHAEAVQARLREDLRDWIGAELAETINVIIKAGAWDSENTDPAKIIHQARNCSEMHKKEGIQHTPT</sequence>
<proteinExistence type="predicted"/>
<dbReference type="AlphaFoldDB" id="A0A9P1FQQ0"/>
<organism evidence="2">
    <name type="scientific">Cladocopium goreaui</name>
    <dbReference type="NCBI Taxonomy" id="2562237"/>
    <lineage>
        <taxon>Eukaryota</taxon>
        <taxon>Sar</taxon>
        <taxon>Alveolata</taxon>
        <taxon>Dinophyceae</taxon>
        <taxon>Suessiales</taxon>
        <taxon>Symbiodiniaceae</taxon>
        <taxon>Cladocopium</taxon>
    </lineage>
</organism>
<dbReference type="EMBL" id="CAMXCT010000929">
    <property type="protein sequence ID" value="CAI3984873.1"/>
    <property type="molecule type" value="Genomic_DNA"/>
</dbReference>
<gene>
    <name evidence="2" type="ORF">C1SCF055_LOCUS12374</name>
</gene>
<feature type="compositionally biased region" description="Basic and acidic residues" evidence="1">
    <location>
        <begin position="195"/>
        <end position="215"/>
    </location>
</feature>
<dbReference type="GO" id="GO:0004386">
    <property type="term" value="F:helicase activity"/>
    <property type="evidence" value="ECO:0007669"/>
    <property type="project" value="UniProtKB-KW"/>
</dbReference>
<evidence type="ECO:0000256" key="1">
    <source>
        <dbReference type="SAM" id="MobiDB-lite"/>
    </source>
</evidence>
<evidence type="ECO:0000313" key="4">
    <source>
        <dbReference type="Proteomes" id="UP001152797"/>
    </source>
</evidence>
<keyword evidence="3" id="KW-0547">Nucleotide-binding</keyword>
<reference evidence="3 4" key="2">
    <citation type="submission" date="2024-05" db="EMBL/GenBank/DDBJ databases">
        <authorList>
            <person name="Chen Y."/>
            <person name="Shah S."/>
            <person name="Dougan E. K."/>
            <person name="Thang M."/>
            <person name="Chan C."/>
        </authorList>
    </citation>
    <scope>NUCLEOTIDE SEQUENCE [LARGE SCALE GENOMIC DNA]</scope>
</reference>
<keyword evidence="4" id="KW-1185">Reference proteome</keyword>
<dbReference type="EMBL" id="CAMXCT020000929">
    <property type="protein sequence ID" value="CAL1138248.1"/>
    <property type="molecule type" value="Genomic_DNA"/>
</dbReference>
<feature type="region of interest" description="Disordered" evidence="1">
    <location>
        <begin position="195"/>
        <end position="220"/>
    </location>
</feature>